<gene>
    <name evidence="2" type="ORF">NDU88_003512</name>
</gene>
<dbReference type="EMBL" id="JANPWB010000002">
    <property type="protein sequence ID" value="KAJ1208123.1"/>
    <property type="molecule type" value="Genomic_DNA"/>
</dbReference>
<dbReference type="AlphaFoldDB" id="A0AAV7W3S5"/>
<feature type="region of interest" description="Disordered" evidence="1">
    <location>
        <begin position="1"/>
        <end position="40"/>
    </location>
</feature>
<comment type="caution">
    <text evidence="2">The sequence shown here is derived from an EMBL/GenBank/DDBJ whole genome shotgun (WGS) entry which is preliminary data.</text>
</comment>
<evidence type="ECO:0000256" key="1">
    <source>
        <dbReference type="SAM" id="MobiDB-lite"/>
    </source>
</evidence>
<accession>A0AAV7W3S5</accession>
<name>A0AAV7W3S5_PLEWA</name>
<protein>
    <submittedName>
        <fullName evidence="2">Uncharacterized protein</fullName>
    </submittedName>
</protein>
<sequence length="163" mass="17165">MGSQPHPDHFPFGGGEEGPVGARIAAPVTVSDPPGAGSPQRHNLFAPEGPGTAPTHPYGRRWCSGTFGGGCGRRTAPGLKDLRVMVYSSGVRLHYVLPCTTCSHGFSSSRLPSRPGTGRGPYILHGAAASPQHLGSAAARHPPLWVLRYHPEPLWVPLGRQDA</sequence>
<proteinExistence type="predicted"/>
<keyword evidence="3" id="KW-1185">Reference proteome</keyword>
<organism evidence="2 3">
    <name type="scientific">Pleurodeles waltl</name>
    <name type="common">Iberian ribbed newt</name>
    <dbReference type="NCBI Taxonomy" id="8319"/>
    <lineage>
        <taxon>Eukaryota</taxon>
        <taxon>Metazoa</taxon>
        <taxon>Chordata</taxon>
        <taxon>Craniata</taxon>
        <taxon>Vertebrata</taxon>
        <taxon>Euteleostomi</taxon>
        <taxon>Amphibia</taxon>
        <taxon>Batrachia</taxon>
        <taxon>Caudata</taxon>
        <taxon>Salamandroidea</taxon>
        <taxon>Salamandridae</taxon>
        <taxon>Pleurodelinae</taxon>
        <taxon>Pleurodeles</taxon>
    </lineage>
</organism>
<dbReference type="Proteomes" id="UP001066276">
    <property type="component" value="Chromosome 1_2"/>
</dbReference>
<reference evidence="2" key="1">
    <citation type="journal article" date="2022" name="bioRxiv">
        <title>Sequencing and chromosome-scale assembly of the giantPleurodeles waltlgenome.</title>
        <authorList>
            <person name="Brown T."/>
            <person name="Elewa A."/>
            <person name="Iarovenko S."/>
            <person name="Subramanian E."/>
            <person name="Araus A.J."/>
            <person name="Petzold A."/>
            <person name="Susuki M."/>
            <person name="Suzuki K.-i.T."/>
            <person name="Hayashi T."/>
            <person name="Toyoda A."/>
            <person name="Oliveira C."/>
            <person name="Osipova E."/>
            <person name="Leigh N.D."/>
            <person name="Simon A."/>
            <person name="Yun M.H."/>
        </authorList>
    </citation>
    <scope>NUCLEOTIDE SEQUENCE</scope>
    <source>
        <strain evidence="2">20211129_DDA</strain>
        <tissue evidence="2">Liver</tissue>
    </source>
</reference>
<evidence type="ECO:0000313" key="3">
    <source>
        <dbReference type="Proteomes" id="UP001066276"/>
    </source>
</evidence>
<evidence type="ECO:0000313" key="2">
    <source>
        <dbReference type="EMBL" id="KAJ1208123.1"/>
    </source>
</evidence>